<dbReference type="EMBL" id="JAAXPO010000006">
    <property type="protein sequence ID" value="NKZ18829.1"/>
    <property type="molecule type" value="Genomic_DNA"/>
</dbReference>
<evidence type="ECO:0000313" key="1">
    <source>
        <dbReference type="EMBL" id="NKZ18829.1"/>
    </source>
</evidence>
<dbReference type="InterPro" id="IPR029033">
    <property type="entry name" value="His_PPase_superfam"/>
</dbReference>
<protein>
    <submittedName>
        <fullName evidence="1">Histidine phosphatase family protein</fullName>
    </submittedName>
</protein>
<dbReference type="Proteomes" id="UP000590460">
    <property type="component" value="Unassembled WGS sequence"/>
</dbReference>
<reference evidence="1 2" key="1">
    <citation type="submission" date="2020-04" db="EMBL/GenBank/DDBJ databases">
        <title>MicrobeNet Type strains.</title>
        <authorList>
            <person name="Nicholson A.C."/>
        </authorList>
    </citation>
    <scope>NUCLEOTIDE SEQUENCE [LARGE SCALE GENOMIC DNA]</scope>
    <source>
        <strain evidence="1 2">CCUG 54536</strain>
    </source>
</reference>
<dbReference type="InterPro" id="IPR013078">
    <property type="entry name" value="His_Pase_superF_clade-1"/>
</dbReference>
<accession>A0A846ZGD8</accession>
<evidence type="ECO:0000313" key="2">
    <source>
        <dbReference type="Proteomes" id="UP000590460"/>
    </source>
</evidence>
<proteinExistence type="predicted"/>
<dbReference type="SUPFAM" id="SSF53254">
    <property type="entry name" value="Phosphoglycerate mutase-like"/>
    <property type="match status" value="1"/>
</dbReference>
<dbReference type="Gene3D" id="3.40.50.1240">
    <property type="entry name" value="Phosphoglycerate mutase-like"/>
    <property type="match status" value="1"/>
</dbReference>
<comment type="caution">
    <text evidence="1">The sequence shown here is derived from an EMBL/GenBank/DDBJ whole genome shotgun (WGS) entry which is preliminary data.</text>
</comment>
<gene>
    <name evidence="1" type="ORF">HF966_06520</name>
</gene>
<dbReference type="CDD" id="cd07067">
    <property type="entry name" value="HP_PGM_like"/>
    <property type="match status" value="1"/>
</dbReference>
<sequence length="177" mass="19851">MRHSIRDQTVTDDQSAPLTKQGQLLEQGLVDQFADCPVTAIYSSPYLRAMQTVAPLAASLALPIFPVPAFRERQTIARPDWIAHLENLWLDFSLQAQGEESLAEVQARVVPAYEKILRDIPDNLIIAGHGTALAVLFHAITDGQFTFEDWQKMVMPDCYLATYDHQVLTSFEHIGTK</sequence>
<organism evidence="1 2">
    <name type="scientific">Leuconostoc holzapfelii</name>
    <dbReference type="NCBI Taxonomy" id="434464"/>
    <lineage>
        <taxon>Bacteria</taxon>
        <taxon>Bacillati</taxon>
        <taxon>Bacillota</taxon>
        <taxon>Bacilli</taxon>
        <taxon>Lactobacillales</taxon>
        <taxon>Lactobacillaceae</taxon>
        <taxon>Leuconostoc</taxon>
    </lineage>
</organism>
<name>A0A846ZGD8_9LACO</name>
<dbReference type="AlphaFoldDB" id="A0A846ZGD8"/>
<dbReference type="Pfam" id="PF00300">
    <property type="entry name" value="His_Phos_1"/>
    <property type="match status" value="1"/>
</dbReference>